<dbReference type="Gene3D" id="3.30.560.10">
    <property type="entry name" value="Glucose Oxidase, domain 3"/>
    <property type="match status" value="1"/>
</dbReference>
<dbReference type="PANTHER" id="PTHR11552:SF147">
    <property type="entry name" value="CHOLINE DEHYDROGENASE, MITOCHONDRIAL"/>
    <property type="match status" value="1"/>
</dbReference>
<evidence type="ECO:0000256" key="1">
    <source>
        <dbReference type="ARBA" id="ARBA00001974"/>
    </source>
</evidence>
<evidence type="ECO:0000313" key="8">
    <source>
        <dbReference type="EMBL" id="MCM2678551.1"/>
    </source>
</evidence>
<dbReference type="InterPro" id="IPR012132">
    <property type="entry name" value="GMC_OxRdtase"/>
</dbReference>
<dbReference type="AlphaFoldDB" id="A0AA42B6K3"/>
<comment type="similarity">
    <text evidence="2 5">Belongs to the GMC oxidoreductase family.</text>
</comment>
<evidence type="ECO:0000259" key="6">
    <source>
        <dbReference type="PROSITE" id="PS00623"/>
    </source>
</evidence>
<dbReference type="PROSITE" id="PS00623">
    <property type="entry name" value="GMC_OXRED_1"/>
    <property type="match status" value="1"/>
</dbReference>
<dbReference type="PIRSF" id="PIRSF000137">
    <property type="entry name" value="Alcohol_oxidase"/>
    <property type="match status" value="1"/>
</dbReference>
<dbReference type="InterPro" id="IPR007867">
    <property type="entry name" value="GMC_OxRtase_C"/>
</dbReference>
<evidence type="ECO:0000256" key="4">
    <source>
        <dbReference type="ARBA" id="ARBA00022827"/>
    </source>
</evidence>
<dbReference type="GO" id="GO:0016614">
    <property type="term" value="F:oxidoreductase activity, acting on CH-OH group of donors"/>
    <property type="evidence" value="ECO:0007669"/>
    <property type="project" value="InterPro"/>
</dbReference>
<organism evidence="8 9">
    <name type="scientific">Echinimonas agarilytica</name>
    <dbReference type="NCBI Taxonomy" id="1215918"/>
    <lineage>
        <taxon>Bacteria</taxon>
        <taxon>Pseudomonadati</taxon>
        <taxon>Pseudomonadota</taxon>
        <taxon>Gammaproteobacteria</taxon>
        <taxon>Alteromonadales</taxon>
        <taxon>Echinimonadaceae</taxon>
        <taxon>Echinimonas</taxon>
    </lineage>
</organism>
<evidence type="ECO:0000313" key="9">
    <source>
        <dbReference type="Proteomes" id="UP001165393"/>
    </source>
</evidence>
<dbReference type="SUPFAM" id="SSF54373">
    <property type="entry name" value="FAD-linked reductases, C-terminal domain"/>
    <property type="match status" value="1"/>
</dbReference>
<dbReference type="Gene3D" id="3.50.50.60">
    <property type="entry name" value="FAD/NAD(P)-binding domain"/>
    <property type="match status" value="1"/>
</dbReference>
<dbReference type="PANTHER" id="PTHR11552">
    <property type="entry name" value="GLUCOSE-METHANOL-CHOLINE GMC OXIDOREDUCTASE"/>
    <property type="match status" value="1"/>
</dbReference>
<dbReference type="RefSeq" id="WP_251259914.1">
    <property type="nucleotide sequence ID" value="NZ_JAMQGP010000001.1"/>
</dbReference>
<proteinExistence type="inferred from homology"/>
<comment type="caution">
    <text evidence="8">The sequence shown here is derived from an EMBL/GenBank/DDBJ whole genome shotgun (WGS) entry which is preliminary data.</text>
</comment>
<dbReference type="InterPro" id="IPR000172">
    <property type="entry name" value="GMC_OxRdtase_N"/>
</dbReference>
<keyword evidence="4 5" id="KW-0274">FAD</keyword>
<accession>A0AA42B6K3</accession>
<dbReference type="GO" id="GO:0050660">
    <property type="term" value="F:flavin adenine dinucleotide binding"/>
    <property type="evidence" value="ECO:0007669"/>
    <property type="project" value="InterPro"/>
</dbReference>
<keyword evidence="3 5" id="KW-0285">Flavoprotein</keyword>
<dbReference type="Pfam" id="PF00732">
    <property type="entry name" value="GMC_oxred_N"/>
    <property type="match status" value="1"/>
</dbReference>
<dbReference type="PROSITE" id="PS00624">
    <property type="entry name" value="GMC_OXRED_2"/>
    <property type="match status" value="1"/>
</dbReference>
<feature type="domain" description="Glucose-methanol-choline oxidoreductase N-terminal" evidence="6">
    <location>
        <begin position="80"/>
        <end position="103"/>
    </location>
</feature>
<evidence type="ECO:0000256" key="3">
    <source>
        <dbReference type="ARBA" id="ARBA00022630"/>
    </source>
</evidence>
<evidence type="ECO:0000256" key="5">
    <source>
        <dbReference type="RuleBase" id="RU003968"/>
    </source>
</evidence>
<reference evidence="8 9" key="1">
    <citation type="journal article" date="2013" name="Antonie Van Leeuwenhoek">
        <title>Echinimonas agarilytica gen. nov., sp. nov., a new gammaproteobacterium isolated from the sea urchin Strongylocentrotus intermedius.</title>
        <authorList>
            <person name="Nedashkovskaya O.I."/>
            <person name="Stenkova A.M."/>
            <person name="Zhukova N.V."/>
            <person name="Van Trappen S."/>
            <person name="Lee J.S."/>
            <person name="Kim S.B."/>
        </authorList>
    </citation>
    <scope>NUCLEOTIDE SEQUENCE [LARGE SCALE GENOMIC DNA]</scope>
    <source>
        <strain evidence="8 9">KMM 6351</strain>
    </source>
</reference>
<dbReference type="Proteomes" id="UP001165393">
    <property type="component" value="Unassembled WGS sequence"/>
</dbReference>
<sequence>MQYNYIIVGGGSAGCVLANRLSADANNTVLLLESGGLNDGLNVIVPIGVVQLMRSSMSNWQINSEPEPNLNNRTIYCPRGKGLGGSSAINAMLYIRGQSDDYNHWQALGNKGWGYQDVLPYFLKSQHQERGASLYHATGGDLNVADLRFQHPLTQALIEASQAQGYPLNQDFNGAAQFGVGNYQVTQINGERCSAARAFLTPVQHRSNLTVLTHAHMDKILIKDGKAVGVRFFHNDEKHVAFADREVLLSAGAIHSPQLLMVSGVGDKAMLASHGILCEAHVPGVGKNLQDHVDALVVRQEKTNTSMSLRPFFLLRSVKELWRYWRKRRGLLTTPVAEMAGFIHSSGDPIRPDIQLHGIAAAMDDHGRNLSLLKRHGVSVHLCLLRPKSRGHVALNDADARTPPRVTLNMLSDEDDMRVMVEGVKRVREILSNSEISPLLEGEIFPGEAVQTDGQIAHFIRKKANTIYHPVGTCKMGNDAMAVVDHELKVRGVQSLRVVDASIMPTIVSGNTNAPTIMIAEKAAAMILASNE</sequence>
<dbReference type="Pfam" id="PF05199">
    <property type="entry name" value="GMC_oxred_C"/>
    <property type="match status" value="1"/>
</dbReference>
<protein>
    <submittedName>
        <fullName evidence="8">GMC family oxidoreductase N-terminal domain-containing protein</fullName>
    </submittedName>
</protein>
<evidence type="ECO:0000259" key="7">
    <source>
        <dbReference type="PROSITE" id="PS00624"/>
    </source>
</evidence>
<dbReference type="EMBL" id="JAMQGP010000001">
    <property type="protein sequence ID" value="MCM2678551.1"/>
    <property type="molecule type" value="Genomic_DNA"/>
</dbReference>
<gene>
    <name evidence="8" type="ORF">NAF29_02555</name>
</gene>
<dbReference type="SUPFAM" id="SSF51905">
    <property type="entry name" value="FAD/NAD(P)-binding domain"/>
    <property type="match status" value="1"/>
</dbReference>
<comment type="cofactor">
    <cofactor evidence="1">
        <name>FAD</name>
        <dbReference type="ChEBI" id="CHEBI:57692"/>
    </cofactor>
</comment>
<name>A0AA42B6K3_9GAMM</name>
<keyword evidence="9" id="KW-1185">Reference proteome</keyword>
<dbReference type="InterPro" id="IPR036188">
    <property type="entry name" value="FAD/NAD-bd_sf"/>
</dbReference>
<feature type="domain" description="Glucose-methanol-choline oxidoreductase N-terminal" evidence="7">
    <location>
        <begin position="252"/>
        <end position="266"/>
    </location>
</feature>
<evidence type="ECO:0000256" key="2">
    <source>
        <dbReference type="ARBA" id="ARBA00010790"/>
    </source>
</evidence>